<dbReference type="EMBL" id="FNPV01000003">
    <property type="protein sequence ID" value="SDY61724.1"/>
    <property type="molecule type" value="Genomic_DNA"/>
</dbReference>
<feature type="transmembrane region" description="Helical" evidence="1">
    <location>
        <begin position="36"/>
        <end position="57"/>
    </location>
</feature>
<dbReference type="GO" id="GO:0052621">
    <property type="term" value="F:diguanylate cyclase activity"/>
    <property type="evidence" value="ECO:0007669"/>
    <property type="project" value="TreeGrafter"/>
</dbReference>
<feature type="transmembrane region" description="Helical" evidence="1">
    <location>
        <begin position="94"/>
        <end position="111"/>
    </location>
</feature>
<reference evidence="3 4" key="1">
    <citation type="submission" date="2016-10" db="EMBL/GenBank/DDBJ databases">
        <authorList>
            <person name="de Groot N.N."/>
        </authorList>
    </citation>
    <scope>NUCLEOTIDE SEQUENCE [LARGE SCALE GENOMIC DNA]</scope>
    <source>
        <strain evidence="3 4">APO</strain>
    </source>
</reference>
<dbReference type="InterPro" id="IPR043128">
    <property type="entry name" value="Rev_trsase/Diguanyl_cyclase"/>
</dbReference>
<evidence type="ECO:0000256" key="1">
    <source>
        <dbReference type="SAM" id="Phobius"/>
    </source>
</evidence>
<dbReference type="PROSITE" id="PS50887">
    <property type="entry name" value="GGDEF"/>
    <property type="match status" value="1"/>
</dbReference>
<sequence length="403" mass="45257">MNKIFQHLLSFTIPFLFLVIAYVTHASFEILPVSWINAMPLLTVTLFALAIVLGIWFNRGSIVFTSIVLLFLCYNQAEGLGFSDNFISADQPQHTLILIVGISNLLFFSFSTERGVFSFWGKIKLTALAFQGWLLLSASKSLSTDLDRLLLEHVSFPLVKKMDVQTFSLILLTGTIFILAIKAIRTGSFTDRSMVTSVLIIAIIIFMDIPSETVPIFYATIGLLLILSVISSSYHMAYIDELTQIPSRRALEEKLLQLGNHYTIAMLDIDFFKKFNDRYGHDVGDDVLAMVASVLKNVESGGKAYRYGGEEFTIVFPGKGLTEILPVLDELRKTIAQQTYLYKPKPMKKPQKRGSSRGKNLRVTISIGVAEKNHRFKTPEEVRTASDKALYRAKKKGRNCVSK</sequence>
<dbReference type="GO" id="GO:0043709">
    <property type="term" value="P:cell adhesion involved in single-species biofilm formation"/>
    <property type="evidence" value="ECO:0007669"/>
    <property type="project" value="TreeGrafter"/>
</dbReference>
<dbReference type="Proteomes" id="UP000199230">
    <property type="component" value="Unassembled WGS sequence"/>
</dbReference>
<proteinExistence type="predicted"/>
<dbReference type="SMART" id="SM00267">
    <property type="entry name" value="GGDEF"/>
    <property type="match status" value="1"/>
</dbReference>
<organism evidence="3 4">
    <name type="scientific">Tindallia californiensis</name>
    <dbReference type="NCBI Taxonomy" id="159292"/>
    <lineage>
        <taxon>Bacteria</taxon>
        <taxon>Bacillati</taxon>
        <taxon>Bacillota</taxon>
        <taxon>Clostridia</taxon>
        <taxon>Peptostreptococcales</taxon>
        <taxon>Tindalliaceae</taxon>
        <taxon>Tindallia</taxon>
    </lineage>
</organism>
<dbReference type="Pfam" id="PF00990">
    <property type="entry name" value="GGDEF"/>
    <property type="match status" value="1"/>
</dbReference>
<keyword evidence="4" id="KW-1185">Reference proteome</keyword>
<evidence type="ECO:0000313" key="3">
    <source>
        <dbReference type="EMBL" id="SDY61724.1"/>
    </source>
</evidence>
<dbReference type="InterPro" id="IPR050469">
    <property type="entry name" value="Diguanylate_Cyclase"/>
</dbReference>
<dbReference type="PANTHER" id="PTHR45138">
    <property type="entry name" value="REGULATORY COMPONENTS OF SENSORY TRANSDUCTION SYSTEM"/>
    <property type="match status" value="1"/>
</dbReference>
<dbReference type="AlphaFoldDB" id="A0A1H3LCQ0"/>
<dbReference type="NCBIfam" id="TIGR00254">
    <property type="entry name" value="GGDEF"/>
    <property type="match status" value="1"/>
</dbReference>
<feature type="transmembrane region" description="Helical" evidence="1">
    <location>
        <begin position="193"/>
        <end position="210"/>
    </location>
</feature>
<name>A0A1H3LCQ0_9FIRM</name>
<gene>
    <name evidence="3" type="ORF">SAMN05192546_103147</name>
</gene>
<dbReference type="OrthoDB" id="9805474at2"/>
<feature type="domain" description="GGDEF" evidence="2">
    <location>
        <begin position="260"/>
        <end position="403"/>
    </location>
</feature>
<keyword evidence="1" id="KW-0812">Transmembrane</keyword>
<dbReference type="InterPro" id="IPR029787">
    <property type="entry name" value="Nucleotide_cyclase"/>
</dbReference>
<feature type="transmembrane region" description="Helical" evidence="1">
    <location>
        <begin position="216"/>
        <end position="239"/>
    </location>
</feature>
<feature type="transmembrane region" description="Helical" evidence="1">
    <location>
        <begin position="123"/>
        <end position="142"/>
    </location>
</feature>
<accession>A0A1H3LCQ0</accession>
<evidence type="ECO:0000313" key="4">
    <source>
        <dbReference type="Proteomes" id="UP000199230"/>
    </source>
</evidence>
<dbReference type="InterPro" id="IPR000160">
    <property type="entry name" value="GGDEF_dom"/>
</dbReference>
<dbReference type="Gene3D" id="3.30.70.270">
    <property type="match status" value="1"/>
</dbReference>
<protein>
    <submittedName>
        <fullName evidence="3">Diguanylate cyclase (GGDEF) domain-containing protein</fullName>
    </submittedName>
</protein>
<feature type="transmembrane region" description="Helical" evidence="1">
    <location>
        <begin position="162"/>
        <end position="181"/>
    </location>
</feature>
<dbReference type="SUPFAM" id="SSF55073">
    <property type="entry name" value="Nucleotide cyclase"/>
    <property type="match status" value="1"/>
</dbReference>
<dbReference type="GO" id="GO:0005886">
    <property type="term" value="C:plasma membrane"/>
    <property type="evidence" value="ECO:0007669"/>
    <property type="project" value="TreeGrafter"/>
</dbReference>
<dbReference type="RefSeq" id="WP_093311800.1">
    <property type="nucleotide sequence ID" value="NZ_FNPV01000003.1"/>
</dbReference>
<feature type="transmembrane region" description="Helical" evidence="1">
    <location>
        <begin position="62"/>
        <end position="82"/>
    </location>
</feature>
<dbReference type="GO" id="GO:1902201">
    <property type="term" value="P:negative regulation of bacterial-type flagellum-dependent cell motility"/>
    <property type="evidence" value="ECO:0007669"/>
    <property type="project" value="TreeGrafter"/>
</dbReference>
<dbReference type="CDD" id="cd01949">
    <property type="entry name" value="GGDEF"/>
    <property type="match status" value="1"/>
</dbReference>
<keyword evidence="1" id="KW-1133">Transmembrane helix</keyword>
<evidence type="ECO:0000259" key="2">
    <source>
        <dbReference type="PROSITE" id="PS50887"/>
    </source>
</evidence>
<dbReference type="STRING" id="159292.SAMN05192546_103147"/>
<dbReference type="PANTHER" id="PTHR45138:SF9">
    <property type="entry name" value="DIGUANYLATE CYCLASE DGCM-RELATED"/>
    <property type="match status" value="1"/>
</dbReference>
<keyword evidence="1" id="KW-0472">Membrane</keyword>